<comment type="caution">
    <text evidence="2">The sequence shown here is derived from an EMBL/GenBank/DDBJ whole genome shotgun (WGS) entry which is preliminary data.</text>
</comment>
<dbReference type="EMBL" id="CM029045">
    <property type="protein sequence ID" value="KAG2601283.1"/>
    <property type="molecule type" value="Genomic_DNA"/>
</dbReference>
<reference evidence="2" key="1">
    <citation type="submission" date="2020-05" db="EMBL/GenBank/DDBJ databases">
        <title>WGS assembly of Panicum virgatum.</title>
        <authorList>
            <person name="Lovell J.T."/>
            <person name="Jenkins J."/>
            <person name="Shu S."/>
            <person name="Juenger T.E."/>
            <person name="Schmutz J."/>
        </authorList>
    </citation>
    <scope>NUCLEOTIDE SEQUENCE</scope>
    <source>
        <strain evidence="2">AP13</strain>
    </source>
</reference>
<organism evidence="2 3">
    <name type="scientific">Panicum virgatum</name>
    <name type="common">Blackwell switchgrass</name>
    <dbReference type="NCBI Taxonomy" id="38727"/>
    <lineage>
        <taxon>Eukaryota</taxon>
        <taxon>Viridiplantae</taxon>
        <taxon>Streptophyta</taxon>
        <taxon>Embryophyta</taxon>
        <taxon>Tracheophyta</taxon>
        <taxon>Spermatophyta</taxon>
        <taxon>Magnoliopsida</taxon>
        <taxon>Liliopsida</taxon>
        <taxon>Poales</taxon>
        <taxon>Poaceae</taxon>
        <taxon>PACMAD clade</taxon>
        <taxon>Panicoideae</taxon>
        <taxon>Panicodae</taxon>
        <taxon>Paniceae</taxon>
        <taxon>Panicinae</taxon>
        <taxon>Panicum</taxon>
        <taxon>Panicum sect. Hiantes</taxon>
    </lineage>
</organism>
<feature type="compositionally biased region" description="Gly residues" evidence="1">
    <location>
        <begin position="135"/>
        <end position="151"/>
    </location>
</feature>
<proteinExistence type="predicted"/>
<evidence type="ECO:0000313" key="2">
    <source>
        <dbReference type="EMBL" id="KAG2601283.1"/>
    </source>
</evidence>
<dbReference type="AlphaFoldDB" id="A0A8T0SWN7"/>
<feature type="compositionally biased region" description="Basic residues" evidence="1">
    <location>
        <begin position="117"/>
        <end position="134"/>
    </location>
</feature>
<evidence type="ECO:0000256" key="1">
    <source>
        <dbReference type="SAM" id="MobiDB-lite"/>
    </source>
</evidence>
<gene>
    <name evidence="2" type="ORF">PVAP13_5KG575735</name>
</gene>
<protein>
    <submittedName>
        <fullName evidence="2">Uncharacterized protein</fullName>
    </submittedName>
</protein>
<accession>A0A8T0SWN7</accession>
<feature type="region of interest" description="Disordered" evidence="1">
    <location>
        <begin position="113"/>
        <end position="185"/>
    </location>
</feature>
<keyword evidence="3" id="KW-1185">Reference proteome</keyword>
<name>A0A8T0SWN7_PANVG</name>
<sequence>MDRISLLSHPGLSRLTSSVVPVCCILLSSRRARSSAVTAPSLPLPSKLLVVEIFSVSHLAARVADCRAEIVVLVGSLLRGSVAATLRPSLLKLVLNVMLHAVTGKRLIAPTCAGSRRASRNRSRRAGCGARRRVGGGASSGAGAGESGGAEGKAAWGLDLRGPAEEVSRGTSRSQEEAGDGGGRR</sequence>
<dbReference type="Proteomes" id="UP000823388">
    <property type="component" value="Chromosome 5K"/>
</dbReference>
<evidence type="ECO:0000313" key="3">
    <source>
        <dbReference type="Proteomes" id="UP000823388"/>
    </source>
</evidence>